<keyword evidence="2" id="KW-1185">Reference proteome</keyword>
<accession>A0A2G8JKX9</accession>
<evidence type="ECO:0000313" key="1">
    <source>
        <dbReference type="EMBL" id="PIK36380.1"/>
    </source>
</evidence>
<reference evidence="1 2" key="1">
    <citation type="journal article" date="2017" name="PLoS Biol.">
        <title>The sea cucumber genome provides insights into morphological evolution and visceral regeneration.</title>
        <authorList>
            <person name="Zhang X."/>
            <person name="Sun L."/>
            <person name="Yuan J."/>
            <person name="Sun Y."/>
            <person name="Gao Y."/>
            <person name="Zhang L."/>
            <person name="Li S."/>
            <person name="Dai H."/>
            <person name="Hamel J.F."/>
            <person name="Liu C."/>
            <person name="Yu Y."/>
            <person name="Liu S."/>
            <person name="Lin W."/>
            <person name="Guo K."/>
            <person name="Jin S."/>
            <person name="Xu P."/>
            <person name="Storey K.B."/>
            <person name="Huan P."/>
            <person name="Zhang T."/>
            <person name="Zhou Y."/>
            <person name="Zhang J."/>
            <person name="Lin C."/>
            <person name="Li X."/>
            <person name="Xing L."/>
            <person name="Huo D."/>
            <person name="Sun M."/>
            <person name="Wang L."/>
            <person name="Mercier A."/>
            <person name="Li F."/>
            <person name="Yang H."/>
            <person name="Xiang J."/>
        </authorList>
    </citation>
    <scope>NUCLEOTIDE SEQUENCE [LARGE SCALE GENOMIC DNA]</scope>
    <source>
        <strain evidence="1">Shaxun</strain>
        <tissue evidence="1">Muscle</tissue>
    </source>
</reference>
<proteinExistence type="predicted"/>
<sequence>MNFSGRTNGDGPSKGTYSYNGIQIRENQTVNRYLFQVKVDYIEEDRSNYRPNITKVDFSFSVLNLQRQDAGTYHLSLTDSYSPYLYSHHIYHLFTVYQPPTPFICQGPSSSPSGSYHVNISCSITNGFPPIHLEMIEPDGCDFQRHYTDDNGIQELSINVTSCDQNSTIGCIATQETLAFLSTPQYSDRCEFNISKSNPVFPYTRCSKVSGLVGVVKGLLFPDHQLHYRANTRVL</sequence>
<evidence type="ECO:0000313" key="2">
    <source>
        <dbReference type="Proteomes" id="UP000230750"/>
    </source>
</evidence>
<name>A0A2G8JKX9_STIJA</name>
<protein>
    <submittedName>
        <fullName evidence="1">Uncharacterized protein</fullName>
    </submittedName>
</protein>
<dbReference type="EMBL" id="MRZV01001685">
    <property type="protein sequence ID" value="PIK36380.1"/>
    <property type="molecule type" value="Genomic_DNA"/>
</dbReference>
<comment type="caution">
    <text evidence="1">The sequence shown here is derived from an EMBL/GenBank/DDBJ whole genome shotgun (WGS) entry which is preliminary data.</text>
</comment>
<organism evidence="1 2">
    <name type="scientific">Stichopus japonicus</name>
    <name type="common">Sea cucumber</name>
    <dbReference type="NCBI Taxonomy" id="307972"/>
    <lineage>
        <taxon>Eukaryota</taxon>
        <taxon>Metazoa</taxon>
        <taxon>Echinodermata</taxon>
        <taxon>Eleutherozoa</taxon>
        <taxon>Echinozoa</taxon>
        <taxon>Holothuroidea</taxon>
        <taxon>Aspidochirotacea</taxon>
        <taxon>Aspidochirotida</taxon>
        <taxon>Stichopodidae</taxon>
        <taxon>Apostichopus</taxon>
    </lineage>
</organism>
<dbReference type="Proteomes" id="UP000230750">
    <property type="component" value="Unassembled WGS sequence"/>
</dbReference>
<dbReference type="AlphaFoldDB" id="A0A2G8JKX9"/>
<gene>
    <name evidence="1" type="ORF">BSL78_26784</name>
</gene>